<evidence type="ECO:0000313" key="2">
    <source>
        <dbReference type="Proteomes" id="UP000271162"/>
    </source>
</evidence>
<sequence length="126" mass="14435">MRTLTPVSSSSTEDVEETEIASILSKNVWRSAPGGNRRELGNTSDSVDQLNFHKPLDIAEESRVTWRNNHEDVKDDVNPMNEVDYVEKKVLAIQRDSLSPYNIPELCGLPEEHGSCYDDILRWRYN</sequence>
<accession>A0A0N4YS18</accession>
<keyword evidence="2" id="KW-1185">Reference proteome</keyword>
<name>A0A0N4YS18_NIPBR</name>
<proteinExistence type="predicted"/>
<reference evidence="1 2" key="2">
    <citation type="submission" date="2018-11" db="EMBL/GenBank/DDBJ databases">
        <authorList>
            <consortium name="Pathogen Informatics"/>
        </authorList>
    </citation>
    <scope>NUCLEOTIDE SEQUENCE [LARGE SCALE GENOMIC DNA]</scope>
</reference>
<gene>
    <name evidence="1" type="ORF">NBR_LOCUS20041</name>
</gene>
<evidence type="ECO:0000313" key="3">
    <source>
        <dbReference type="WBParaSite" id="NBR_0002004001-mRNA-1"/>
    </source>
</evidence>
<dbReference type="WBParaSite" id="NBR_0002004001-mRNA-1">
    <property type="protein sequence ID" value="NBR_0002004001-mRNA-1"/>
    <property type="gene ID" value="NBR_0002004001"/>
</dbReference>
<protein>
    <submittedName>
        <fullName evidence="3">ELM2 domain-containing protein</fullName>
    </submittedName>
</protein>
<dbReference type="EMBL" id="UYSL01024738">
    <property type="protein sequence ID" value="VDL83777.1"/>
    <property type="molecule type" value="Genomic_DNA"/>
</dbReference>
<evidence type="ECO:0000313" key="1">
    <source>
        <dbReference type="EMBL" id="VDL83777.1"/>
    </source>
</evidence>
<dbReference type="AlphaFoldDB" id="A0A0N4YS18"/>
<organism evidence="3">
    <name type="scientific">Nippostrongylus brasiliensis</name>
    <name type="common">Rat hookworm</name>
    <dbReference type="NCBI Taxonomy" id="27835"/>
    <lineage>
        <taxon>Eukaryota</taxon>
        <taxon>Metazoa</taxon>
        <taxon>Ecdysozoa</taxon>
        <taxon>Nematoda</taxon>
        <taxon>Chromadorea</taxon>
        <taxon>Rhabditida</taxon>
        <taxon>Rhabditina</taxon>
        <taxon>Rhabditomorpha</taxon>
        <taxon>Strongyloidea</taxon>
        <taxon>Heligmosomidae</taxon>
        <taxon>Nippostrongylus</taxon>
    </lineage>
</organism>
<reference evidence="3" key="1">
    <citation type="submission" date="2017-02" db="UniProtKB">
        <authorList>
            <consortium name="WormBaseParasite"/>
        </authorList>
    </citation>
    <scope>IDENTIFICATION</scope>
</reference>
<dbReference type="Proteomes" id="UP000271162">
    <property type="component" value="Unassembled WGS sequence"/>
</dbReference>